<protein>
    <recommendedName>
        <fullName evidence="12">Protein PET100, mitochondrial</fullName>
    </recommendedName>
</protein>
<sequence>MAGPRLEVFKFGMYVFFPIVFMTWIGDPAWYQKYVSGLRDFYNPPKELTNPPATSREGVMEQLEQLREARRARRQQQQGGASTDA</sequence>
<comment type="similarity">
    <text evidence="8">Belongs to the PET100 family.</text>
</comment>
<evidence type="ECO:0000256" key="3">
    <source>
        <dbReference type="ARBA" id="ARBA00022692"/>
    </source>
</evidence>
<evidence type="ECO:0000313" key="10">
    <source>
        <dbReference type="EMBL" id="RKP07870.1"/>
    </source>
</evidence>
<dbReference type="STRING" id="78915.A0A4P9XRC8"/>
<dbReference type="AlphaFoldDB" id="A0A4P9XRC8"/>
<reference evidence="11" key="1">
    <citation type="journal article" date="2018" name="Nat. Microbiol.">
        <title>Leveraging single-cell genomics to expand the fungal tree of life.</title>
        <authorList>
            <person name="Ahrendt S.R."/>
            <person name="Quandt C.A."/>
            <person name="Ciobanu D."/>
            <person name="Clum A."/>
            <person name="Salamov A."/>
            <person name="Andreopoulos B."/>
            <person name="Cheng J.F."/>
            <person name="Woyke T."/>
            <person name="Pelin A."/>
            <person name="Henrissat B."/>
            <person name="Reynolds N.K."/>
            <person name="Benny G.L."/>
            <person name="Smith M.E."/>
            <person name="James T.Y."/>
            <person name="Grigoriev I.V."/>
        </authorList>
    </citation>
    <scope>NUCLEOTIDE SEQUENCE [LARGE SCALE GENOMIC DNA]</scope>
    <source>
        <strain evidence="11">RSA 1356</strain>
    </source>
</reference>
<evidence type="ECO:0000256" key="5">
    <source>
        <dbReference type="ARBA" id="ARBA00022989"/>
    </source>
</evidence>
<dbReference type="GO" id="GO:0033617">
    <property type="term" value="P:mitochondrial respiratory chain complex IV assembly"/>
    <property type="evidence" value="ECO:0007669"/>
    <property type="project" value="InterPro"/>
</dbReference>
<evidence type="ECO:0000256" key="6">
    <source>
        <dbReference type="ARBA" id="ARBA00023128"/>
    </source>
</evidence>
<dbReference type="Proteomes" id="UP000271241">
    <property type="component" value="Unassembled WGS sequence"/>
</dbReference>
<dbReference type="OrthoDB" id="18175at2759"/>
<dbReference type="PANTHER" id="PTHR33968:SF1">
    <property type="entry name" value="PROTEIN PET100 HOMOLOG, MITOCHONDRIAL"/>
    <property type="match status" value="1"/>
</dbReference>
<evidence type="ECO:0000256" key="1">
    <source>
        <dbReference type="ARBA" id="ARBA00004167"/>
    </source>
</evidence>
<evidence type="ECO:0000256" key="7">
    <source>
        <dbReference type="ARBA" id="ARBA00023136"/>
    </source>
</evidence>
<keyword evidence="5 9" id="KW-1133">Transmembrane helix</keyword>
<evidence type="ECO:0000256" key="9">
    <source>
        <dbReference type="SAM" id="Phobius"/>
    </source>
</evidence>
<accession>A0A4P9XRC8</accession>
<dbReference type="InterPro" id="IPR018625">
    <property type="entry name" value="Pet100"/>
</dbReference>
<proteinExistence type="inferred from homology"/>
<evidence type="ECO:0000256" key="8">
    <source>
        <dbReference type="ARBA" id="ARBA00038077"/>
    </source>
</evidence>
<dbReference type="GO" id="GO:0051082">
    <property type="term" value="F:unfolded protein binding"/>
    <property type="evidence" value="ECO:0007669"/>
    <property type="project" value="TreeGrafter"/>
</dbReference>
<dbReference type="EMBL" id="KZ992663">
    <property type="protein sequence ID" value="RKP07870.1"/>
    <property type="molecule type" value="Genomic_DNA"/>
</dbReference>
<dbReference type="GO" id="GO:0005743">
    <property type="term" value="C:mitochondrial inner membrane"/>
    <property type="evidence" value="ECO:0007669"/>
    <property type="project" value="TreeGrafter"/>
</dbReference>
<gene>
    <name evidence="10" type="ORF">THASP1DRAFT_30325</name>
</gene>
<keyword evidence="4" id="KW-0809">Transit peptide</keyword>
<keyword evidence="11" id="KW-1185">Reference proteome</keyword>
<evidence type="ECO:0000256" key="4">
    <source>
        <dbReference type="ARBA" id="ARBA00022946"/>
    </source>
</evidence>
<name>A0A4P9XRC8_9FUNG</name>
<feature type="transmembrane region" description="Helical" evidence="9">
    <location>
        <begin position="12"/>
        <end position="31"/>
    </location>
</feature>
<keyword evidence="3 9" id="KW-0812">Transmembrane</keyword>
<keyword evidence="7 9" id="KW-0472">Membrane</keyword>
<evidence type="ECO:0000313" key="11">
    <source>
        <dbReference type="Proteomes" id="UP000271241"/>
    </source>
</evidence>
<dbReference type="Pfam" id="PF09803">
    <property type="entry name" value="Pet100"/>
    <property type="match status" value="1"/>
</dbReference>
<dbReference type="PANTHER" id="PTHR33968">
    <property type="entry name" value="PROTEIN PET100 HOMOLOG, MITOCHONDRIAL"/>
    <property type="match status" value="1"/>
</dbReference>
<comment type="subcellular location">
    <subcellularLocation>
        <location evidence="1">Membrane</location>
        <topology evidence="1">Single-pass membrane protein</topology>
    </subcellularLocation>
    <subcellularLocation>
        <location evidence="2">Mitochondrion membrane</location>
    </subcellularLocation>
</comment>
<organism evidence="10 11">
    <name type="scientific">Thamnocephalis sphaerospora</name>
    <dbReference type="NCBI Taxonomy" id="78915"/>
    <lineage>
        <taxon>Eukaryota</taxon>
        <taxon>Fungi</taxon>
        <taxon>Fungi incertae sedis</taxon>
        <taxon>Zoopagomycota</taxon>
        <taxon>Zoopagomycotina</taxon>
        <taxon>Zoopagomycetes</taxon>
        <taxon>Zoopagales</taxon>
        <taxon>Sigmoideomycetaceae</taxon>
        <taxon>Thamnocephalis</taxon>
    </lineage>
</organism>
<evidence type="ECO:0000256" key="2">
    <source>
        <dbReference type="ARBA" id="ARBA00004325"/>
    </source>
</evidence>
<evidence type="ECO:0008006" key="12">
    <source>
        <dbReference type="Google" id="ProtNLM"/>
    </source>
</evidence>
<keyword evidence="6" id="KW-0496">Mitochondrion</keyword>